<evidence type="ECO:0000256" key="1">
    <source>
        <dbReference type="SAM" id="MobiDB-lite"/>
    </source>
</evidence>
<gene>
    <name evidence="2" type="primary">HMGN1</name>
</gene>
<feature type="region of interest" description="Disordered" evidence="1">
    <location>
        <begin position="75"/>
        <end position="192"/>
    </location>
</feature>
<keyword evidence="3" id="KW-1185">Reference proteome</keyword>
<reference evidence="2" key="1">
    <citation type="submission" date="2025-08" db="UniProtKB">
        <authorList>
            <consortium name="Ensembl"/>
        </authorList>
    </citation>
    <scope>IDENTIFICATION</scope>
</reference>
<sequence length="289" mass="31588">VTGPALGACCDSKAAPREARPNGCARSPVNGARPLPIRLDPVAARWDGGRAGFDHCATTLRFIHAQAAGARWQRVNAGSSSDHSCTSGLRVGATARHAEEKGERGRRGGAGGGKCRAPCAGSPGKGAEQGPDSHAVSVSLSSPRGGPHACQLNPPPPKPSPSQKRRQQQQQRINLRTGKLHQRGKKDQKENRLRGLIKKKQTITCLQKMEKLAVQRLQDLMQQERKKQSLSNISTKSFISGPSTYLPCTIQRNIFINYFVNASFLVVLQNTLLKRRESCHFRHFPFFFT</sequence>
<feature type="compositionally biased region" description="Basic and acidic residues" evidence="1">
    <location>
        <begin position="96"/>
        <end position="106"/>
    </location>
</feature>
<name>A0A8C3HEK4_CHRPI</name>
<evidence type="ECO:0000313" key="3">
    <source>
        <dbReference type="Proteomes" id="UP000694380"/>
    </source>
</evidence>
<dbReference type="AlphaFoldDB" id="A0A8C3HEK4"/>
<feature type="compositionally biased region" description="Polar residues" evidence="1">
    <location>
        <begin position="76"/>
        <end position="87"/>
    </location>
</feature>
<dbReference type="GeneTree" id="ENSGT00950000185616"/>
<proteinExistence type="predicted"/>
<evidence type="ECO:0000313" key="2">
    <source>
        <dbReference type="Ensembl" id="ENSCPBP00000016895.1"/>
    </source>
</evidence>
<dbReference type="Proteomes" id="UP000694380">
    <property type="component" value="Unplaced"/>
</dbReference>
<organism evidence="2 3">
    <name type="scientific">Chrysemys picta bellii</name>
    <name type="common">Western painted turtle</name>
    <name type="synonym">Emys bellii</name>
    <dbReference type="NCBI Taxonomy" id="8478"/>
    <lineage>
        <taxon>Eukaryota</taxon>
        <taxon>Metazoa</taxon>
        <taxon>Chordata</taxon>
        <taxon>Craniata</taxon>
        <taxon>Vertebrata</taxon>
        <taxon>Euteleostomi</taxon>
        <taxon>Archelosauria</taxon>
        <taxon>Testudinata</taxon>
        <taxon>Testudines</taxon>
        <taxon>Cryptodira</taxon>
        <taxon>Durocryptodira</taxon>
        <taxon>Testudinoidea</taxon>
        <taxon>Emydidae</taxon>
        <taxon>Chrysemys</taxon>
    </lineage>
</organism>
<accession>A0A8C3HEK4</accession>
<protein>
    <submittedName>
        <fullName evidence="2">Uncharacterized protein</fullName>
    </submittedName>
</protein>
<reference evidence="2" key="2">
    <citation type="submission" date="2025-09" db="UniProtKB">
        <authorList>
            <consortium name="Ensembl"/>
        </authorList>
    </citation>
    <scope>IDENTIFICATION</scope>
</reference>
<dbReference type="Ensembl" id="ENSCPBT00000019975.1">
    <property type="protein sequence ID" value="ENSCPBP00000016895.1"/>
    <property type="gene ID" value="ENSCPBG00000012425.1"/>
</dbReference>